<name>A0A811N596_9POAL</name>
<organism evidence="3 4">
    <name type="scientific">Miscanthus lutarioriparius</name>
    <dbReference type="NCBI Taxonomy" id="422564"/>
    <lineage>
        <taxon>Eukaryota</taxon>
        <taxon>Viridiplantae</taxon>
        <taxon>Streptophyta</taxon>
        <taxon>Embryophyta</taxon>
        <taxon>Tracheophyta</taxon>
        <taxon>Spermatophyta</taxon>
        <taxon>Magnoliopsida</taxon>
        <taxon>Liliopsida</taxon>
        <taxon>Poales</taxon>
        <taxon>Poaceae</taxon>
        <taxon>PACMAD clade</taxon>
        <taxon>Panicoideae</taxon>
        <taxon>Andropogonodae</taxon>
        <taxon>Andropogoneae</taxon>
        <taxon>Saccharinae</taxon>
        <taxon>Miscanthus</taxon>
    </lineage>
</organism>
<evidence type="ECO:0000313" key="4">
    <source>
        <dbReference type="Proteomes" id="UP000604825"/>
    </source>
</evidence>
<feature type="compositionally biased region" description="Gly residues" evidence="1">
    <location>
        <begin position="21"/>
        <end position="36"/>
    </location>
</feature>
<evidence type="ECO:0000256" key="1">
    <source>
        <dbReference type="SAM" id="MobiDB-lite"/>
    </source>
</evidence>
<dbReference type="EMBL" id="CAJGYO010000002">
    <property type="protein sequence ID" value="CAD6214637.1"/>
    <property type="molecule type" value="Genomic_DNA"/>
</dbReference>
<keyword evidence="4" id="KW-1185">Reference proteome</keyword>
<gene>
    <name evidence="2" type="ORF">NCGR_LOCUS10009</name>
    <name evidence="3" type="ORF">NCGR_LOCUS10826</name>
</gene>
<comment type="caution">
    <text evidence="3">The sequence shown here is derived from an EMBL/GenBank/DDBJ whole genome shotgun (WGS) entry which is preliminary data.</text>
</comment>
<protein>
    <submittedName>
        <fullName evidence="3">Uncharacterized protein</fullName>
    </submittedName>
</protein>
<dbReference type="Proteomes" id="UP000604825">
    <property type="component" value="Unassembled WGS sequence"/>
</dbReference>
<proteinExistence type="predicted"/>
<accession>A0A811N596</accession>
<evidence type="ECO:0000313" key="2">
    <source>
        <dbReference type="EMBL" id="CAD6214637.1"/>
    </source>
</evidence>
<dbReference type="EMBL" id="CAJGYO010000003">
    <property type="protein sequence ID" value="CAD6216647.1"/>
    <property type="molecule type" value="Genomic_DNA"/>
</dbReference>
<feature type="region of interest" description="Disordered" evidence="1">
    <location>
        <begin position="1"/>
        <end position="72"/>
    </location>
</feature>
<feature type="compositionally biased region" description="Low complexity" evidence="1">
    <location>
        <begin position="37"/>
        <end position="56"/>
    </location>
</feature>
<dbReference type="AlphaFoldDB" id="A0A811N596"/>
<evidence type="ECO:0000313" key="3">
    <source>
        <dbReference type="EMBL" id="CAD6216647.1"/>
    </source>
</evidence>
<sequence length="72" mass="7284">MAKSRRRRGPSSATARDGQGSSSGGGHGKPSGGGHGKPSSGSGRHEAIAAAAAQQAHDQIEMAQEYDSKPDR</sequence>
<reference evidence="3" key="1">
    <citation type="submission" date="2020-10" db="EMBL/GenBank/DDBJ databases">
        <authorList>
            <person name="Han B."/>
            <person name="Lu T."/>
            <person name="Zhao Q."/>
            <person name="Huang X."/>
            <person name="Zhao Y."/>
        </authorList>
    </citation>
    <scope>NUCLEOTIDE SEQUENCE</scope>
</reference>